<dbReference type="InterPro" id="IPR038698">
    <property type="entry name" value="PBP_Tp47_domC_sf"/>
</dbReference>
<dbReference type="SUPFAM" id="SSF49373">
    <property type="entry name" value="Invasin/intimin cell-adhesion fragments"/>
    <property type="match status" value="2"/>
</dbReference>
<evidence type="ECO:0000259" key="4">
    <source>
        <dbReference type="SMART" id="SM00635"/>
    </source>
</evidence>
<feature type="compositionally biased region" description="Low complexity" evidence="2">
    <location>
        <begin position="898"/>
        <end position="920"/>
    </location>
</feature>
<reference evidence="5 6" key="1">
    <citation type="journal article" date="2021" name="ISME Commun">
        <title>Automated analysis of genomic sequences facilitates high-throughput and comprehensive description of bacteria.</title>
        <authorList>
            <person name="Hitch T.C.A."/>
        </authorList>
    </citation>
    <scope>NUCLEOTIDE SEQUENCE [LARGE SCALE GENOMIC DNA]</scope>
    <source>
        <strain evidence="5 6">Sanger_23</strain>
    </source>
</reference>
<evidence type="ECO:0000256" key="3">
    <source>
        <dbReference type="SAM" id="SignalP"/>
    </source>
</evidence>
<dbReference type="InterPro" id="IPR029221">
    <property type="entry name" value="PBP-Tp47_A"/>
</dbReference>
<comment type="caution">
    <text evidence="5">The sequence shown here is derived from an EMBL/GenBank/DDBJ whole genome shotgun (WGS) entry which is preliminary data.</text>
</comment>
<feature type="domain" description="BIG2" evidence="4">
    <location>
        <begin position="927"/>
        <end position="1001"/>
    </location>
</feature>
<dbReference type="InterPro" id="IPR038031">
    <property type="entry name" value="Tp47_mid_C_dom"/>
</dbReference>
<dbReference type="SMART" id="SM00635">
    <property type="entry name" value="BID_2"/>
    <property type="match status" value="2"/>
</dbReference>
<dbReference type="InterPro" id="IPR029218">
    <property type="entry name" value="PBP-Tp47_dom_C"/>
</dbReference>
<dbReference type="RefSeq" id="WP_158422209.1">
    <property type="nucleotide sequence ID" value="NZ_JAOQJL010000029.1"/>
</dbReference>
<dbReference type="InterPro" id="IPR003343">
    <property type="entry name" value="Big_2"/>
</dbReference>
<sequence>MHKWNVLKKTAPVFLSLAVAATSMPTTILAADAFGDGTVVETEDVSAEEVSEDDLAEEASTDASVEEVPEDTADVPEEVTEDATSEEDSLFTSEEETAETDTLEAEDVADGGEVQVAGYTYPWTKVADGSAAPTGYNKIGDSNVYYKVDESNTSLFSWRYYYGKTTLSYTDFYKTGSFDSTVYDSVTSATTKKNQLFANADATTPDENGYKINGVKNVSVKVWDKDYVEAKILEAAGELPADGVYAKAAGIVLNESPSDEVAQYKALSSSGTYGNWHIADAAQTKVTDATATLKTSSRRGDYVIKVNETSTKYLRNSKEGDFAVAANVQGVILKTKSGKTVGLRHLQEIWVKPYELAFSKDAGLQGETITEITYIIPEGRYVYSFADGIYVKKQATDAMKEAVTATFENKNTVKVTGLDKFKNPMVSVYYVTGSGKNSKTTYMAEETAVTVGEDGSAAVTFADEKVAQAGKEYTVKVTSDDYADLTTTAVRSESDEWSYMYVGLTWSEYWANEGVYMAGSTEANAETDDRDEHDKGAFDTVTRATVNHGLHRGSFQCTTVIYTTDGKTFPVQSWSADGGTMNLTDGSSVGYKRGVITDAEGSHILKEYDVYGLKYVPVKVNNEDLEAFKAAYGSKIVENGAAMSGGYGEMKLSAYTATATVTENTNGLKTAVLQENGSFAFSARNNAGTESGLQDQALKTADGLVVTVKPADGSYGEFLRVDLTGNYGDLGAHMQAVRWDYYGTGETVLVSYGTKFAADNWMHKINGIQLGLTNSLRCQLPEGTDGTGKWVITVYALGYADTQVTVNAAEENIVKAMANATEEEIASATSAVNAAEALKESDYTAESWAAMQTELGELKDALKKAKPKAPVLNEGIQHLNAAIAALVKAPVPTAVPVQPTATPTPSAEPTVTPTPSVEPTKAPAPEVKPSLTVKKAVLNLKAKKSATIVPVLTGISGKVTYKSSNKKVAAVNSKGKVTAKKTGKAVITVKCGNYKTKVTVYVNEKLKLKKSSAVIKVKGKTSIKATTNITGRITYTSSNKKIATVTSKGVVKGIKKGKATITVKCNGVSKKFKVTVK</sequence>
<feature type="signal peptide" evidence="3">
    <location>
        <begin position="1"/>
        <end position="30"/>
    </location>
</feature>
<dbReference type="SUPFAM" id="SSF82220">
    <property type="entry name" value="Tp47 lipoprotein, N-terminal domain"/>
    <property type="match status" value="1"/>
</dbReference>
<evidence type="ECO:0000256" key="2">
    <source>
        <dbReference type="SAM" id="MobiDB-lite"/>
    </source>
</evidence>
<keyword evidence="1" id="KW-0175">Coiled coil</keyword>
<dbReference type="EMBL" id="JAOQJL010000029">
    <property type="protein sequence ID" value="MCU6766386.1"/>
    <property type="molecule type" value="Genomic_DNA"/>
</dbReference>
<feature type="chain" id="PRO_5047451070" evidence="3">
    <location>
        <begin position="31"/>
        <end position="1077"/>
    </location>
</feature>
<keyword evidence="3" id="KW-0732">Signal</keyword>
<feature type="region of interest" description="Disordered" evidence="2">
    <location>
        <begin position="898"/>
        <end position="925"/>
    </location>
</feature>
<gene>
    <name evidence="5" type="ORF">OCV61_13360</name>
</gene>
<evidence type="ECO:0000313" key="6">
    <source>
        <dbReference type="Proteomes" id="UP001652409"/>
    </source>
</evidence>
<dbReference type="InterPro" id="IPR008964">
    <property type="entry name" value="Invasin/intimin_cell_adhesion"/>
</dbReference>
<dbReference type="Pfam" id="PF14889">
    <property type="entry name" value="PBP-Tp47_a"/>
    <property type="match status" value="1"/>
</dbReference>
<protein>
    <submittedName>
        <fullName evidence="5">Ig-like domain-containing protein</fullName>
    </submittedName>
</protein>
<proteinExistence type="predicted"/>
<feature type="domain" description="BIG2" evidence="4">
    <location>
        <begin position="1002"/>
        <end position="1075"/>
    </location>
</feature>
<keyword evidence="6" id="KW-1185">Reference proteome</keyword>
<feature type="region of interest" description="Disordered" evidence="2">
    <location>
        <begin position="43"/>
        <end position="101"/>
    </location>
</feature>
<evidence type="ECO:0000256" key="1">
    <source>
        <dbReference type="SAM" id="Coils"/>
    </source>
</evidence>
<dbReference type="Pfam" id="PF02368">
    <property type="entry name" value="Big_2"/>
    <property type="match status" value="2"/>
</dbReference>
<evidence type="ECO:0000313" key="5">
    <source>
        <dbReference type="EMBL" id="MCU6766386.1"/>
    </source>
</evidence>
<dbReference type="Gene3D" id="1.20.1270.90">
    <property type="entry name" value="AF1782-like"/>
    <property type="match status" value="1"/>
</dbReference>
<dbReference type="Pfam" id="PF14888">
    <property type="entry name" value="PBP-Tp47_c"/>
    <property type="match status" value="1"/>
</dbReference>
<feature type="coiled-coil region" evidence="1">
    <location>
        <begin position="806"/>
        <end position="838"/>
    </location>
</feature>
<dbReference type="Gene3D" id="2.60.40.1300">
    <property type="entry name" value="Penicillin-binding protein Tp47, domain C"/>
    <property type="match status" value="1"/>
</dbReference>
<dbReference type="InterPro" id="IPR036154">
    <property type="entry name" value="Tp47_N_sf"/>
</dbReference>
<dbReference type="SUPFAM" id="SSF81986">
    <property type="entry name" value="Tp47 lipoprotein, middle and C-terminal domains"/>
    <property type="match status" value="1"/>
</dbReference>
<organism evidence="5 6">
    <name type="scientific">Blautia ammoniilytica</name>
    <dbReference type="NCBI Taxonomy" id="2981782"/>
    <lineage>
        <taxon>Bacteria</taxon>
        <taxon>Bacillati</taxon>
        <taxon>Bacillota</taxon>
        <taxon>Clostridia</taxon>
        <taxon>Lachnospirales</taxon>
        <taxon>Lachnospiraceae</taxon>
        <taxon>Blautia</taxon>
    </lineage>
</organism>
<dbReference type="Gene3D" id="2.60.40.1080">
    <property type="match status" value="2"/>
</dbReference>
<dbReference type="Proteomes" id="UP001652409">
    <property type="component" value="Unassembled WGS sequence"/>
</dbReference>
<accession>A0ABT2TVW6</accession>
<name>A0ABT2TVW6_9FIRM</name>